<name>D4M175_9FIRM</name>
<dbReference type="KEGG" id="rto:RTO_01990"/>
<dbReference type="InterPro" id="IPR027417">
    <property type="entry name" value="P-loop_NTPase"/>
</dbReference>
<dbReference type="HOGENOM" id="CLU_017194_1_0_9"/>
<dbReference type="EMBL" id="FP929055">
    <property type="protein sequence ID" value="CBL24987.1"/>
    <property type="molecule type" value="Genomic_DNA"/>
</dbReference>
<evidence type="ECO:0000313" key="2">
    <source>
        <dbReference type="Proteomes" id="UP000008956"/>
    </source>
</evidence>
<evidence type="ECO:0008006" key="3">
    <source>
        <dbReference type="Google" id="ProtNLM"/>
    </source>
</evidence>
<sequence>MWKKWRKREKEKIEIVEDEQLLQEISPAGDLLHYASYSRTGTGYEACVHIYDYPEVLDDYWLTNPCNQENTIVTISIHNEDQNEVKKNLNRSIEEQGSRKKFAKEYKDFYDAAARESEMKALYDEINSMGEVIKAVAIRIFAAESTKQKLENSVAKVIKSLEGDNYRATVFLNETRKEWKSVYQSAEEQMKETHTLPGFAMKSQLIAAGNPFHFSSLEDPFGSFLGETACGGNVTFDAFTTNAIRVNASAVAMGNMRFGKSTLLKNQMKDRSLRGDFVRVIDVTGEYSALATELGGRVLNMDGSDGIINLLEIFKAGDNENISYTRHLSKLRKSYRFLKPEAESDEVNVYIEAVEALYGRYDLIPYARDAKRQKQITGLPAKSYPRYRDLLELVNEMISEILSKTYTEQEKVLIDRKLINLDRVKDQLRILVDTYGYLFDGYTSINNLMDVKVVSYNVTALKDMDSSIFDLQLFNILCISWDESITNGSIMKTLWESEKIALEDVTHTLLLVDESHRWVNAQKLFALELLGIYLREGPKYFTGLWLATQSIRDYVPDGSTKEGEKQLKTIFELAQYKFIFHQDSNVLPIIDRVFNNVLTYSQKEKIPRLQRGEVILCISGDQNIEFKVYLSEADKRLFKGGV</sequence>
<dbReference type="AlphaFoldDB" id="D4M175"/>
<dbReference type="RefSeq" id="WP_015527631.1">
    <property type="nucleotide sequence ID" value="NC_021015.1"/>
</dbReference>
<dbReference type="Gene3D" id="3.40.50.300">
    <property type="entry name" value="P-loop containing nucleotide triphosphate hydrolases"/>
    <property type="match status" value="2"/>
</dbReference>
<protein>
    <recommendedName>
        <fullName evidence="3">TraG P-loop domain-containing protein</fullName>
    </recommendedName>
</protein>
<gene>
    <name evidence="1" type="ORF">RTO_01990</name>
</gene>
<organism evidence="1 2">
    <name type="scientific">[Ruminococcus] torques L2-14</name>
    <dbReference type="NCBI Taxonomy" id="657313"/>
    <lineage>
        <taxon>Bacteria</taxon>
        <taxon>Bacillati</taxon>
        <taxon>Bacillota</taxon>
        <taxon>Clostridia</taxon>
        <taxon>Lachnospirales</taxon>
        <taxon>Lachnospiraceae</taxon>
        <taxon>Mediterraneibacter</taxon>
    </lineage>
</organism>
<reference evidence="1 2" key="1">
    <citation type="submission" date="2010-03" db="EMBL/GenBank/DDBJ databases">
        <title>The genome sequence of Ruminococcus torques L2-14.</title>
        <authorList>
            <consortium name="metaHIT consortium -- http://www.metahit.eu/"/>
            <person name="Pajon A."/>
            <person name="Turner K."/>
            <person name="Parkhill J."/>
            <person name="Duncan S."/>
            <person name="Flint H."/>
        </authorList>
    </citation>
    <scope>NUCLEOTIDE SEQUENCE [LARGE SCALE GENOMIC DNA]</scope>
    <source>
        <strain evidence="1 2">L2-14</strain>
    </source>
</reference>
<proteinExistence type="predicted"/>
<reference evidence="1 2" key="2">
    <citation type="submission" date="2010-03" db="EMBL/GenBank/DDBJ databases">
        <authorList>
            <person name="Pajon A."/>
        </authorList>
    </citation>
    <scope>NUCLEOTIDE SEQUENCE [LARGE SCALE GENOMIC DNA]</scope>
    <source>
        <strain evidence="1 2">L2-14</strain>
    </source>
</reference>
<dbReference type="SUPFAM" id="SSF52540">
    <property type="entry name" value="P-loop containing nucleoside triphosphate hydrolases"/>
    <property type="match status" value="1"/>
</dbReference>
<dbReference type="Proteomes" id="UP000008956">
    <property type="component" value="Chromosome"/>
</dbReference>
<evidence type="ECO:0000313" key="1">
    <source>
        <dbReference type="EMBL" id="CBL24987.1"/>
    </source>
</evidence>
<accession>D4M175</accession>
<dbReference type="PATRIC" id="fig|657313.3.peg.1549"/>